<reference evidence="3 4" key="1">
    <citation type="submission" date="2022-06" db="EMBL/GenBank/DDBJ databases">
        <authorList>
            <person name="So Y."/>
        </authorList>
    </citation>
    <scope>NUCLEOTIDE SEQUENCE [LARGE SCALE GENOMIC DNA]</scope>
    <source>
        <strain evidence="3 4">STR3</strain>
    </source>
</reference>
<feature type="signal peptide" evidence="2">
    <location>
        <begin position="1"/>
        <end position="42"/>
    </location>
</feature>
<keyword evidence="4" id="KW-1185">Reference proteome</keyword>
<organism evidence="3 4">
    <name type="scientific">Nocardioides pinisoli</name>
    <dbReference type="NCBI Taxonomy" id="2950279"/>
    <lineage>
        <taxon>Bacteria</taxon>
        <taxon>Bacillati</taxon>
        <taxon>Actinomycetota</taxon>
        <taxon>Actinomycetes</taxon>
        <taxon>Propionibacteriales</taxon>
        <taxon>Nocardioidaceae</taxon>
        <taxon>Nocardioides</taxon>
    </lineage>
</organism>
<evidence type="ECO:0000313" key="3">
    <source>
        <dbReference type="EMBL" id="MCP3423292.1"/>
    </source>
</evidence>
<dbReference type="Proteomes" id="UP001204524">
    <property type="component" value="Unassembled WGS sequence"/>
</dbReference>
<feature type="region of interest" description="Disordered" evidence="1">
    <location>
        <begin position="197"/>
        <end position="240"/>
    </location>
</feature>
<evidence type="ECO:0000313" key="4">
    <source>
        <dbReference type="Proteomes" id="UP001204524"/>
    </source>
</evidence>
<dbReference type="InterPro" id="IPR006311">
    <property type="entry name" value="TAT_signal"/>
</dbReference>
<feature type="compositionally biased region" description="Polar residues" evidence="1">
    <location>
        <begin position="215"/>
        <end position="227"/>
    </location>
</feature>
<comment type="caution">
    <text evidence="3">The sequence shown here is derived from an EMBL/GenBank/DDBJ whole genome shotgun (WGS) entry which is preliminary data.</text>
</comment>
<protein>
    <recommendedName>
        <fullName evidence="5">Tat pathway signal sequence domain protein</fullName>
    </recommendedName>
</protein>
<evidence type="ECO:0000256" key="2">
    <source>
        <dbReference type="SAM" id="SignalP"/>
    </source>
</evidence>
<evidence type="ECO:0008006" key="5">
    <source>
        <dbReference type="Google" id="ProtNLM"/>
    </source>
</evidence>
<dbReference type="EMBL" id="JANARS010000006">
    <property type="protein sequence ID" value="MCP3423292.1"/>
    <property type="molecule type" value="Genomic_DNA"/>
</dbReference>
<proteinExistence type="predicted"/>
<gene>
    <name evidence="3" type="ORF">NCI01_15935</name>
</gene>
<dbReference type="PROSITE" id="PS51318">
    <property type="entry name" value="TAT"/>
    <property type="match status" value="1"/>
</dbReference>
<dbReference type="RefSeq" id="WP_254182484.1">
    <property type="nucleotide sequence ID" value="NZ_JANARS010000006.1"/>
</dbReference>
<feature type="chain" id="PRO_5047214854" description="Tat pathway signal sequence domain protein" evidence="2">
    <location>
        <begin position="43"/>
        <end position="287"/>
    </location>
</feature>
<sequence length="287" mass="30556">MTTTPVGPATPTSYVPSRRTVLRAAAWTAPAVSVAVAVPAYAAASGPVACADASYEIRWASHYNAQTRTATARLVSAAGQGTMGNAPLTMFVSSRFVGDMAAGSTGGYANLALSPGNVGGTGRRGLTIMQRATVEEFSTPRNAHRQEITLTFNRPVRDLRFQLSDIDANEEESRWERYREGREWKWREIKRGQYQDRVSLSGGPAGTKAGMVAGSGTSVDPWRSTSTDVEHDPVSGSSGNVTVSYAGKPASMAYVLTYWNDQPGELTANGLQGIFLTDLTFTASSCA</sequence>
<keyword evidence="2" id="KW-0732">Signal</keyword>
<name>A0ABT1KZW0_9ACTN</name>
<accession>A0ABT1KZW0</accession>
<evidence type="ECO:0000256" key="1">
    <source>
        <dbReference type="SAM" id="MobiDB-lite"/>
    </source>
</evidence>